<evidence type="ECO:0000256" key="9">
    <source>
        <dbReference type="ARBA" id="ARBA00023136"/>
    </source>
</evidence>
<accession>A0AAV1C9I7</accession>
<keyword evidence="12" id="KW-1185">Reference proteome</keyword>
<comment type="pathway">
    <text evidence="3 10">Protein modification; protein glycosylation.</text>
</comment>
<name>A0AAV1C9I7_OLDCO</name>
<dbReference type="InterPro" id="IPR007676">
    <property type="entry name" value="Ribophorin_I"/>
</dbReference>
<evidence type="ECO:0000313" key="11">
    <source>
        <dbReference type="EMBL" id="CAI9091112.1"/>
    </source>
</evidence>
<keyword evidence="7 10" id="KW-0256">Endoplasmic reticulum</keyword>
<dbReference type="Proteomes" id="UP001161247">
    <property type="component" value="Chromosome 1"/>
</dbReference>
<comment type="function">
    <text evidence="1 10">Subunit of the oligosaccharyl transferase (OST) complex that catalyzes the initial transfer of a defined glycan (Glc(3)Man(9)GlcNAc(2) in eukaryotes) from the lipid carrier dolichol-pyrophosphate to an asparagine residue within an Asn-X-Ser/Thr consensus motif in nascent polypeptide chains, the first step in protein N-glycosylation. N-glycosylation occurs cotranslationally and the complex associates with the Sec61 complex at the channel-forming translocon complex that mediates protein translocation across the endoplasmic reticulum (ER). All subunits are required for a maximal enzyme activity.</text>
</comment>
<evidence type="ECO:0000256" key="7">
    <source>
        <dbReference type="ARBA" id="ARBA00022824"/>
    </source>
</evidence>
<dbReference type="EMBL" id="OX459118">
    <property type="protein sequence ID" value="CAI9091112.1"/>
    <property type="molecule type" value="Genomic_DNA"/>
</dbReference>
<keyword evidence="6" id="KW-0732">Signal</keyword>
<evidence type="ECO:0000256" key="10">
    <source>
        <dbReference type="RuleBase" id="RU361143"/>
    </source>
</evidence>
<comment type="subunit">
    <text evidence="10">Component of the oligosaccharyltransferase (OST) complex.</text>
</comment>
<dbReference type="AlphaFoldDB" id="A0AAV1C9I7"/>
<dbReference type="PANTHER" id="PTHR21049">
    <property type="entry name" value="RIBOPHORIN I"/>
    <property type="match status" value="1"/>
</dbReference>
<evidence type="ECO:0000256" key="4">
    <source>
        <dbReference type="ARBA" id="ARBA00008905"/>
    </source>
</evidence>
<keyword evidence="8 10" id="KW-1133">Transmembrane helix</keyword>
<comment type="subcellular location">
    <subcellularLocation>
        <location evidence="2 10">Endoplasmic reticulum membrane</location>
        <topology evidence="2 10">Single-pass type I membrane protein</topology>
    </subcellularLocation>
</comment>
<dbReference type="PANTHER" id="PTHR21049:SF2">
    <property type="entry name" value="DOLICHYL-DIPHOSPHOOLIGOSACCHARIDE--PROTEIN GLYCOSYLTRANSFERASE SUBUNIT 1B"/>
    <property type="match status" value="1"/>
</dbReference>
<keyword evidence="9 10" id="KW-0472">Membrane</keyword>
<dbReference type="Pfam" id="PF04597">
    <property type="entry name" value="Ribophorin_I"/>
    <property type="match status" value="1"/>
</dbReference>
<feature type="transmembrane region" description="Helical" evidence="10">
    <location>
        <begin position="437"/>
        <end position="461"/>
    </location>
</feature>
<gene>
    <name evidence="11" type="ORF">OLC1_LOCUS3121</name>
</gene>
<evidence type="ECO:0000256" key="5">
    <source>
        <dbReference type="ARBA" id="ARBA00022692"/>
    </source>
</evidence>
<evidence type="ECO:0000313" key="12">
    <source>
        <dbReference type="Proteomes" id="UP001161247"/>
    </source>
</evidence>
<proteinExistence type="inferred from homology"/>
<reference evidence="11" key="1">
    <citation type="submission" date="2023-03" db="EMBL/GenBank/DDBJ databases">
        <authorList>
            <person name="Julca I."/>
        </authorList>
    </citation>
    <scope>NUCLEOTIDE SEQUENCE</scope>
</reference>
<comment type="similarity">
    <text evidence="4 10">Belongs to the OST1 family.</text>
</comment>
<sequence length="470" mass="52778">MESVGVSSRLCFILCVFFSAYFFAGVRSSSAELQILNAERRVDLSSHIIRVSLTLKVENIGTTPASELLLAFPPKQVDHLAWIQAAAVTGKRKKKTFLPLDVKPSTGPDGPNGTKHYSVTLVNKLGSGESVTLEVLYVLTHSLEPFPVEISQAESQLVYYHDSALVLSPYPIKSQETSFRTPTSRVESFTRLEPTDRSGTELKYGPYEDRPSYSFNPILLHFENNNPFAVVEELVREIEISHWGNLQVTEHYKLAHAGARQKGGFSRVDYQSRQHFGSSASFKHLLAELPLRVHSVYYRDDIGNISSSRLLIGSKKSELLIEPRYPLFGGWKATFVIGYGVPIQDFLFESADGARYLNYSFGCPFAETVVDKLTIKVVLPEGSEDPSVVVPFDVQQSLEKKHSYLDVVGRTVVVLEKRNVVPDHNTPFQVHYKFNPIFMLAEPLMLVSAFFFVFLATTVYLHMDLAIRKS</sequence>
<evidence type="ECO:0000256" key="1">
    <source>
        <dbReference type="ARBA" id="ARBA00002791"/>
    </source>
</evidence>
<evidence type="ECO:0000256" key="3">
    <source>
        <dbReference type="ARBA" id="ARBA00004922"/>
    </source>
</evidence>
<evidence type="ECO:0000256" key="8">
    <source>
        <dbReference type="ARBA" id="ARBA00022989"/>
    </source>
</evidence>
<evidence type="ECO:0000256" key="2">
    <source>
        <dbReference type="ARBA" id="ARBA00004115"/>
    </source>
</evidence>
<protein>
    <recommendedName>
        <fullName evidence="10">Dolichyl-diphosphooligosaccharide--protein glycosyltransferase subunit 1</fullName>
    </recommendedName>
</protein>
<keyword evidence="5 10" id="KW-0812">Transmembrane</keyword>
<organism evidence="11 12">
    <name type="scientific">Oldenlandia corymbosa var. corymbosa</name>
    <dbReference type="NCBI Taxonomy" id="529605"/>
    <lineage>
        <taxon>Eukaryota</taxon>
        <taxon>Viridiplantae</taxon>
        <taxon>Streptophyta</taxon>
        <taxon>Embryophyta</taxon>
        <taxon>Tracheophyta</taxon>
        <taxon>Spermatophyta</taxon>
        <taxon>Magnoliopsida</taxon>
        <taxon>eudicotyledons</taxon>
        <taxon>Gunneridae</taxon>
        <taxon>Pentapetalae</taxon>
        <taxon>asterids</taxon>
        <taxon>lamiids</taxon>
        <taxon>Gentianales</taxon>
        <taxon>Rubiaceae</taxon>
        <taxon>Rubioideae</taxon>
        <taxon>Spermacoceae</taxon>
        <taxon>Hedyotis-Oldenlandia complex</taxon>
        <taxon>Oldenlandia</taxon>
    </lineage>
</organism>
<dbReference type="GO" id="GO:0008250">
    <property type="term" value="C:oligosaccharyltransferase complex"/>
    <property type="evidence" value="ECO:0007669"/>
    <property type="project" value="UniProtKB-UniRule"/>
</dbReference>
<evidence type="ECO:0000256" key="6">
    <source>
        <dbReference type="ARBA" id="ARBA00022729"/>
    </source>
</evidence>
<dbReference type="GO" id="GO:0018279">
    <property type="term" value="P:protein N-linked glycosylation via asparagine"/>
    <property type="evidence" value="ECO:0007669"/>
    <property type="project" value="TreeGrafter"/>
</dbReference>